<comment type="caution">
    <text evidence="1">The sequence shown here is derived from an EMBL/GenBank/DDBJ whole genome shotgun (WGS) entry which is preliminary data.</text>
</comment>
<keyword evidence="2" id="KW-1185">Reference proteome</keyword>
<reference evidence="1 2" key="1">
    <citation type="submission" date="2018-11" db="EMBL/GenBank/DDBJ databases">
        <title>Trebonia kvetii gen.nov., sp.nov., a novel acidophilic actinobacterium, and proposal of the new actinobacterial family Treboniaceae fam. nov.</title>
        <authorList>
            <person name="Rapoport D."/>
            <person name="Sagova-Mareckova M."/>
            <person name="Sedlacek I."/>
            <person name="Provaznik J."/>
            <person name="Kralova S."/>
            <person name="Pavlinic D."/>
            <person name="Benes V."/>
            <person name="Kopecky J."/>
        </authorList>
    </citation>
    <scope>NUCLEOTIDE SEQUENCE [LARGE SCALE GENOMIC DNA]</scope>
    <source>
        <strain evidence="1 2">15Tr583</strain>
    </source>
</reference>
<name>A0A6P2C4F3_9ACTN</name>
<dbReference type="AlphaFoldDB" id="A0A6P2C4F3"/>
<evidence type="ECO:0008006" key="3">
    <source>
        <dbReference type="Google" id="ProtNLM"/>
    </source>
</evidence>
<protein>
    <recommendedName>
        <fullName evidence="3">Phosphodiester glycosidase domain-containing protein</fullName>
    </recommendedName>
</protein>
<dbReference type="EMBL" id="RPFW01000003">
    <property type="protein sequence ID" value="TVZ04393.1"/>
    <property type="molecule type" value="Genomic_DNA"/>
</dbReference>
<evidence type="ECO:0000313" key="1">
    <source>
        <dbReference type="EMBL" id="TVZ04393.1"/>
    </source>
</evidence>
<proteinExistence type="predicted"/>
<evidence type="ECO:0000313" key="2">
    <source>
        <dbReference type="Proteomes" id="UP000460272"/>
    </source>
</evidence>
<dbReference type="RefSeq" id="WP_145854305.1">
    <property type="nucleotide sequence ID" value="NZ_RPFW01000003.1"/>
</dbReference>
<organism evidence="1 2">
    <name type="scientific">Trebonia kvetii</name>
    <dbReference type="NCBI Taxonomy" id="2480626"/>
    <lineage>
        <taxon>Bacteria</taxon>
        <taxon>Bacillati</taxon>
        <taxon>Actinomycetota</taxon>
        <taxon>Actinomycetes</taxon>
        <taxon>Streptosporangiales</taxon>
        <taxon>Treboniaceae</taxon>
        <taxon>Trebonia</taxon>
    </lineage>
</organism>
<accession>A0A6P2C4F3</accession>
<dbReference type="Proteomes" id="UP000460272">
    <property type="component" value="Unassembled WGS sequence"/>
</dbReference>
<gene>
    <name evidence="1" type="ORF">EAS64_18680</name>
</gene>
<dbReference type="OrthoDB" id="141240at2"/>
<sequence length="238" mass="25314">MRVSTIRTKDGSKIRVAVFRGPLTYVLHNGATDPGALATEKGVKAGPAVGHGERRRLLAAFNGGFKLAAGAGGYEQEGRVISPLLKGYASLIIDRSGRAHIADWGYGAPAKGERVYSVRQNLRPLVWHGRPTAAAAGWWAWGGTVGGLEYVARSAVGQDAAGDLIYVASESTVPADLADALVRMGARIGMELDINPNWVQLDVASRPGGPLRAEVPGQWRPADQFLTGWDRDFFAVLG</sequence>